<dbReference type="AlphaFoldDB" id="A0A0Q3PD20"/>
<evidence type="ECO:0000313" key="2">
    <source>
        <dbReference type="EnsemblPlants" id="KQJ87081"/>
    </source>
</evidence>
<evidence type="ECO:0008006" key="4">
    <source>
        <dbReference type="Google" id="ProtNLM"/>
    </source>
</evidence>
<organism evidence="1">
    <name type="scientific">Brachypodium distachyon</name>
    <name type="common">Purple false brome</name>
    <name type="synonym">Trachynia distachya</name>
    <dbReference type="NCBI Taxonomy" id="15368"/>
    <lineage>
        <taxon>Eukaryota</taxon>
        <taxon>Viridiplantae</taxon>
        <taxon>Streptophyta</taxon>
        <taxon>Embryophyta</taxon>
        <taxon>Tracheophyta</taxon>
        <taxon>Spermatophyta</taxon>
        <taxon>Magnoliopsida</taxon>
        <taxon>Liliopsida</taxon>
        <taxon>Poales</taxon>
        <taxon>Poaceae</taxon>
        <taxon>BOP clade</taxon>
        <taxon>Pooideae</taxon>
        <taxon>Stipodae</taxon>
        <taxon>Brachypodieae</taxon>
        <taxon>Brachypodium</taxon>
    </lineage>
</organism>
<accession>A0A0Q3PD20</accession>
<reference evidence="2" key="3">
    <citation type="submission" date="2018-08" db="UniProtKB">
        <authorList>
            <consortium name="EnsemblPlants"/>
        </authorList>
    </citation>
    <scope>IDENTIFICATION</scope>
    <source>
        <strain evidence="2">cv. Bd21</strain>
    </source>
</reference>
<dbReference type="OrthoDB" id="696363at2759"/>
<dbReference type="Proteomes" id="UP000008810">
    <property type="component" value="Chromosome 4"/>
</dbReference>
<name>A0A0Q3PD20_BRADI</name>
<evidence type="ECO:0000313" key="3">
    <source>
        <dbReference type="Proteomes" id="UP000008810"/>
    </source>
</evidence>
<keyword evidence="3" id="KW-1185">Reference proteome</keyword>
<proteinExistence type="predicted"/>
<dbReference type="EnsemblPlants" id="KQJ87081">
    <property type="protein sequence ID" value="KQJ87081"/>
    <property type="gene ID" value="BRADI_4g09249v3"/>
</dbReference>
<gene>
    <name evidence="1" type="ORF">BRADI_4g09249v3</name>
</gene>
<reference evidence="1 2" key="1">
    <citation type="journal article" date="2010" name="Nature">
        <title>Genome sequencing and analysis of the model grass Brachypodium distachyon.</title>
        <authorList>
            <consortium name="International Brachypodium Initiative"/>
        </authorList>
    </citation>
    <scope>NUCLEOTIDE SEQUENCE [LARGE SCALE GENOMIC DNA]</scope>
    <source>
        <strain evidence="1 2">Bd21</strain>
    </source>
</reference>
<sequence length="211" mass="24474">MKVGCSSGTSRNLPLQPLNEAMATAWGKNYWVIDQVKHAMYKAYFRNEEAMDSVIRRQPWSLDKDNLLIEVFGVPERFRVPHMMRYVIEKIAQTSDIHSPPEISMKITSDFVEAYAKMDIRMPVKDKVKYFVGPNEYILLYINYGKIKRICTFCGVMFHTVDFCPNRRKLIHHLISIGARTASVPFSYVGLWTSQVSKIPEIAFELNTNQR</sequence>
<evidence type="ECO:0000313" key="1">
    <source>
        <dbReference type="EMBL" id="KQJ87081.1"/>
    </source>
</evidence>
<dbReference type="InParanoid" id="A0A0Q3PD20"/>
<dbReference type="EMBL" id="CM000883">
    <property type="protein sequence ID" value="KQJ87081.1"/>
    <property type="molecule type" value="Genomic_DNA"/>
</dbReference>
<reference evidence="1" key="2">
    <citation type="submission" date="2017-06" db="EMBL/GenBank/DDBJ databases">
        <title>WGS assembly of Brachypodium distachyon.</title>
        <authorList>
            <consortium name="The International Brachypodium Initiative"/>
            <person name="Lucas S."/>
            <person name="Harmon-Smith M."/>
            <person name="Lail K."/>
            <person name="Tice H."/>
            <person name="Grimwood J."/>
            <person name="Bruce D."/>
            <person name="Barry K."/>
            <person name="Shu S."/>
            <person name="Lindquist E."/>
            <person name="Wang M."/>
            <person name="Pitluck S."/>
            <person name="Vogel J.P."/>
            <person name="Garvin D.F."/>
            <person name="Mockler T.C."/>
            <person name="Schmutz J."/>
            <person name="Rokhsar D."/>
            <person name="Bevan M.W."/>
        </authorList>
    </citation>
    <scope>NUCLEOTIDE SEQUENCE</scope>
    <source>
        <strain evidence="1">Bd21</strain>
    </source>
</reference>
<dbReference type="Gramene" id="KQJ87081">
    <property type="protein sequence ID" value="KQJ87081"/>
    <property type="gene ID" value="BRADI_4g09249v3"/>
</dbReference>
<protein>
    <recommendedName>
        <fullName evidence="4">DUF4283 domain-containing protein</fullName>
    </recommendedName>
</protein>